<gene>
    <name evidence="3" type="ORF">HGRIS_012448</name>
</gene>
<feature type="compositionally biased region" description="Low complexity" evidence="2">
    <location>
        <begin position="791"/>
        <end position="800"/>
    </location>
</feature>
<feature type="compositionally biased region" description="Low complexity" evidence="2">
    <location>
        <begin position="1381"/>
        <end position="1404"/>
    </location>
</feature>
<dbReference type="Proteomes" id="UP001556367">
    <property type="component" value="Unassembled WGS sequence"/>
</dbReference>
<evidence type="ECO:0000256" key="1">
    <source>
        <dbReference type="SAM" id="Coils"/>
    </source>
</evidence>
<feature type="compositionally biased region" description="Low complexity" evidence="2">
    <location>
        <begin position="877"/>
        <end position="897"/>
    </location>
</feature>
<feature type="coiled-coil region" evidence="1">
    <location>
        <begin position="1259"/>
        <end position="1286"/>
    </location>
</feature>
<feature type="region of interest" description="Disordered" evidence="2">
    <location>
        <begin position="317"/>
        <end position="353"/>
    </location>
</feature>
<keyword evidence="4" id="KW-1185">Reference proteome</keyword>
<feature type="compositionally biased region" description="Polar residues" evidence="2">
    <location>
        <begin position="466"/>
        <end position="477"/>
    </location>
</feature>
<feature type="region of interest" description="Disordered" evidence="2">
    <location>
        <begin position="1049"/>
        <end position="1158"/>
    </location>
</feature>
<feature type="region of interest" description="Disordered" evidence="2">
    <location>
        <begin position="152"/>
        <end position="182"/>
    </location>
</feature>
<feature type="compositionally biased region" description="Pro residues" evidence="2">
    <location>
        <begin position="1099"/>
        <end position="1112"/>
    </location>
</feature>
<feature type="region of interest" description="Disordered" evidence="2">
    <location>
        <begin position="754"/>
        <end position="969"/>
    </location>
</feature>
<feature type="compositionally biased region" description="Polar residues" evidence="2">
    <location>
        <begin position="399"/>
        <end position="410"/>
    </location>
</feature>
<feature type="compositionally biased region" description="Low complexity" evidence="2">
    <location>
        <begin position="605"/>
        <end position="616"/>
    </location>
</feature>
<comment type="caution">
    <text evidence="3">The sequence shown here is derived from an EMBL/GenBank/DDBJ whole genome shotgun (WGS) entry which is preliminary data.</text>
</comment>
<feature type="region of interest" description="Disordered" evidence="2">
    <location>
        <begin position="674"/>
        <end position="708"/>
    </location>
</feature>
<feature type="compositionally biased region" description="Low complexity" evidence="2">
    <location>
        <begin position="905"/>
        <end position="915"/>
    </location>
</feature>
<feature type="compositionally biased region" description="Polar residues" evidence="2">
    <location>
        <begin position="950"/>
        <end position="969"/>
    </location>
</feature>
<organism evidence="3 4">
    <name type="scientific">Hohenbuehelia grisea</name>
    <dbReference type="NCBI Taxonomy" id="104357"/>
    <lineage>
        <taxon>Eukaryota</taxon>
        <taxon>Fungi</taxon>
        <taxon>Dikarya</taxon>
        <taxon>Basidiomycota</taxon>
        <taxon>Agaricomycotina</taxon>
        <taxon>Agaricomycetes</taxon>
        <taxon>Agaricomycetidae</taxon>
        <taxon>Agaricales</taxon>
        <taxon>Pleurotineae</taxon>
        <taxon>Pleurotaceae</taxon>
        <taxon>Hohenbuehelia</taxon>
    </lineage>
</organism>
<feature type="compositionally biased region" description="Polar residues" evidence="2">
    <location>
        <begin position="1124"/>
        <end position="1137"/>
    </location>
</feature>
<feature type="region of interest" description="Disordered" evidence="2">
    <location>
        <begin position="1350"/>
        <end position="1427"/>
    </location>
</feature>
<feature type="region of interest" description="Disordered" evidence="2">
    <location>
        <begin position="605"/>
        <end position="657"/>
    </location>
</feature>
<feature type="region of interest" description="Disordered" evidence="2">
    <location>
        <begin position="399"/>
        <end position="593"/>
    </location>
</feature>
<feature type="compositionally biased region" description="Pro residues" evidence="2">
    <location>
        <begin position="1413"/>
        <end position="1424"/>
    </location>
</feature>
<feature type="compositionally biased region" description="Low complexity" evidence="2">
    <location>
        <begin position="262"/>
        <end position="276"/>
    </location>
</feature>
<feature type="compositionally biased region" description="Low complexity" evidence="2">
    <location>
        <begin position="428"/>
        <end position="437"/>
    </location>
</feature>
<feature type="compositionally biased region" description="Polar residues" evidence="2">
    <location>
        <begin position="617"/>
        <end position="628"/>
    </location>
</feature>
<reference evidence="4" key="1">
    <citation type="submission" date="2024-06" db="EMBL/GenBank/DDBJ databases">
        <title>Multi-omics analyses provide insights into the biosynthesis of the anticancer antibiotic pleurotin in Hohenbuehelia grisea.</title>
        <authorList>
            <person name="Weaver J.A."/>
            <person name="Alberti F."/>
        </authorList>
    </citation>
    <scope>NUCLEOTIDE SEQUENCE [LARGE SCALE GENOMIC DNA]</scope>
    <source>
        <strain evidence="4">T-177</strain>
    </source>
</reference>
<feature type="compositionally biased region" description="Polar residues" evidence="2">
    <location>
        <begin position="1495"/>
        <end position="1523"/>
    </location>
</feature>
<evidence type="ECO:0000256" key="2">
    <source>
        <dbReference type="SAM" id="MobiDB-lite"/>
    </source>
</evidence>
<sequence>MLSSFISYIPKGNRRRTKNISATKAHFSGSGSARGWDNRVPQSYNSQVVLDIVDDRREPNSPLDFIQDPVTSPKIDIELPSERLDVDWPPHDDSQADPFTLMLEGAEAERLGEERGLRRWGQDEQALDESKYSSLNLSERNVLQAYLQQGDTETPLRHHASSSSLRPPSDKSKRRSRASALSDNDVSMYSLEYVTFDQSAEDSPDSMRPRTPTEENASTLLPYAMSARKAAPAPIKIPNAALYGPKVQLLPSEVDQQRAQSRPESMESSAEPSSALSSGTSIARALFANTFVFSNQTSRYRSGVSIVARQDSATLPRGEHPFVYSPLTRDRKINGDISSPAPSDGDAHSRRGPRLRRAVSAKANNRHSTFRHPTELALLDSPTLAGLDLSPARRISRISEATSSIPSTPESIKPPQEGSAPSTSNGQPSPLAASSSLGPPPIPARSQERLSPHPQVENLFAPSPGISPNATPLSQGEFSEPGSGREIDNVLDYYQFDAEENINLQPKRRMPFSPISEESSSWLSPASSQQPGSGRSDGMASRQSSRPSSPPQVAIGQRSPPRIDFAARRTPGGSPRMPSLAGPRQSLLPIGERPRSIQIGHVIVSPLSPGSSLGSSRLGTATTASSLASPEDGEPLLPPTRGIFNRQRSGSAPSPIKVVPRADYKAFNISVSPMTDMTASTPSSGGTDEVPVQQTFPETPSAFSPTWTMNVGSPAMPGERTHEYPVLMPGTPAGGRSAQPSLAQQVLLTRAATTVRSARHTRQPSQPRGLLPPPPNGRPHSLLLTSDGNVPLAAKSAPLPASTPEPVPEEAEGGVPDEPADFPVDETVVIRPSVGDHASRLSPHNSPASSRDRPLPRARSVSPSPSRHTPSPRHEGFASLAPSRAPSRASSTRSFASGNPPPPLSLSHSSAASSPVRAYSAASRSTPDLVPSATRVSPPVPVDVSPTDTFASPSFESATTGSIPSASSSPYQALSMQAMGARSPNALFADAFPSSNGVSPSSFNSATSPNYRLGHPGPSFSTDLDIDVGHQLSASFVAPPAYHTIMDHQQEGTRSPLPSDYGFGSSQTHTPSTANSNMNGAPDADPRTPPSAGRRPRMRPPLPTGPRRPPQFAPGSSRDDGRQRNASAPTLLSNHLPSGSGRRQHSLSSSPKFRTPPSQWRGFTLEAAKWTFTSSELQAIVSRAIRQSAEASSFRLLRLETLEHDIKDEMERLKTSRADIKTRYVLLTRKRGSLLDSLTAYLSNMPQDQSTTLHLVDELADISTTLDRLAEELDSVDEQIMQLTSLCDNHSASALAMALRKLNTSFLKQVGENQALRSQVEALEAERDEAWKQAQEVANDYDHLHGQVESAVPDSAGGAPRSSRVMAVRKSSLRVSKAGLRSASFRRSQRSSISSNGQRSSVISPASATSPPGIVPPVPPIPKPRPLDIVTDLPTRSSTGIWSNGVTPTSETRALAKAQEELYDMLGISVHDHNFVRRSHSVAERRLETDPAANATGSDVQRHSNATSTGASSLGRRSSLPNNPSVVYDAMAADRKAMLTTLDILSDD</sequence>
<evidence type="ECO:0000313" key="3">
    <source>
        <dbReference type="EMBL" id="KAL0946187.1"/>
    </source>
</evidence>
<feature type="compositionally biased region" description="Low complexity" evidence="2">
    <location>
        <begin position="857"/>
        <end position="869"/>
    </location>
</feature>
<keyword evidence="1" id="KW-0175">Coiled coil</keyword>
<feature type="compositionally biased region" description="Polar residues" evidence="2">
    <location>
        <begin position="1064"/>
        <end position="1079"/>
    </location>
</feature>
<feature type="region of interest" description="Disordered" evidence="2">
    <location>
        <begin position="1488"/>
        <end position="1523"/>
    </location>
</feature>
<feature type="compositionally biased region" description="Polar residues" evidence="2">
    <location>
        <begin position="1146"/>
        <end position="1158"/>
    </location>
</feature>
<name>A0ABR3ISA7_9AGAR</name>
<feature type="region of interest" description="Disordered" evidence="2">
    <location>
        <begin position="254"/>
        <end position="276"/>
    </location>
</feature>
<accession>A0ABR3ISA7</accession>
<feature type="compositionally biased region" description="Low complexity" evidence="2">
    <location>
        <begin position="511"/>
        <end position="531"/>
    </location>
</feature>
<feature type="region of interest" description="Disordered" evidence="2">
    <location>
        <begin position="197"/>
        <end position="216"/>
    </location>
</feature>
<dbReference type="EMBL" id="JASNQZ010000015">
    <property type="protein sequence ID" value="KAL0946187.1"/>
    <property type="molecule type" value="Genomic_DNA"/>
</dbReference>
<proteinExistence type="predicted"/>
<protein>
    <submittedName>
        <fullName evidence="3">Uncharacterized protein</fullName>
    </submittedName>
</protein>
<evidence type="ECO:0000313" key="4">
    <source>
        <dbReference type="Proteomes" id="UP001556367"/>
    </source>
</evidence>